<evidence type="ECO:0000313" key="4">
    <source>
        <dbReference type="WBParaSite" id="EgrG_000462400"/>
    </source>
</evidence>
<evidence type="ECO:0000256" key="1">
    <source>
        <dbReference type="SAM" id="MobiDB-lite"/>
    </source>
</evidence>
<organism evidence="2">
    <name type="scientific">Echinococcus granulosus</name>
    <name type="common">Hydatid tapeworm</name>
    <dbReference type="NCBI Taxonomy" id="6210"/>
    <lineage>
        <taxon>Eukaryota</taxon>
        <taxon>Metazoa</taxon>
        <taxon>Spiralia</taxon>
        <taxon>Lophotrochozoa</taxon>
        <taxon>Platyhelminthes</taxon>
        <taxon>Cestoda</taxon>
        <taxon>Eucestoda</taxon>
        <taxon>Cyclophyllidea</taxon>
        <taxon>Taeniidae</taxon>
        <taxon>Echinococcus</taxon>
        <taxon>Echinococcus granulosus group</taxon>
    </lineage>
</organism>
<reference evidence="4" key="3">
    <citation type="submission" date="2020-10" db="UniProtKB">
        <authorList>
            <consortium name="WormBaseParasite"/>
        </authorList>
    </citation>
    <scope>IDENTIFICATION</scope>
</reference>
<evidence type="ECO:0000313" key="2">
    <source>
        <dbReference type="EMBL" id="CDS19328.1"/>
    </source>
</evidence>
<dbReference type="AlphaFoldDB" id="A0A068WHW4"/>
<feature type="compositionally biased region" description="Basic and acidic residues" evidence="1">
    <location>
        <begin position="41"/>
        <end position="51"/>
    </location>
</feature>
<dbReference type="WBParaSite" id="EgrG_000462400">
    <property type="protein sequence ID" value="EgrG_000462400"/>
    <property type="gene ID" value="EgrG_000462400"/>
</dbReference>
<sequence>MQDIRSKQLCARSKSIPDFTITQRKTASKWGRWMNSSSGNNERRIAPDHSNRNLSKSILRSHSWLALRRLRWRLQKYLPKAAFNNGEVMPDPDRILQNHIERIPHLWNSYHESLPNVTEHTGQTDDYGFVLLTEDDCTEDRNFPESAP</sequence>
<proteinExistence type="predicted"/>
<feature type="region of interest" description="Disordered" evidence="1">
    <location>
        <begin position="30"/>
        <end position="52"/>
    </location>
</feature>
<evidence type="ECO:0000313" key="3">
    <source>
        <dbReference type="Proteomes" id="UP000492820"/>
    </source>
</evidence>
<dbReference type="Proteomes" id="UP000492820">
    <property type="component" value="Unassembled WGS sequence"/>
</dbReference>
<gene>
    <name evidence="2" type="ORF">EgrG_000462400</name>
</gene>
<name>A0A068WHW4_ECHGR</name>
<protein>
    <submittedName>
        <fullName evidence="2 4">Uncharacterized protein</fullName>
    </submittedName>
</protein>
<dbReference type="EMBL" id="LK028579">
    <property type="protein sequence ID" value="CDS19328.1"/>
    <property type="molecule type" value="Genomic_DNA"/>
</dbReference>
<reference evidence="2 3" key="1">
    <citation type="journal article" date="2013" name="Nature">
        <title>The genomes of four tapeworm species reveal adaptations to parasitism.</title>
        <authorList>
            <person name="Tsai I.J."/>
            <person name="Zarowiecki M."/>
            <person name="Holroyd N."/>
            <person name="Garciarrubio A."/>
            <person name="Sanchez-Flores A."/>
            <person name="Brooks K.L."/>
            <person name="Tracey A."/>
            <person name="Bobes R.J."/>
            <person name="Fragoso G."/>
            <person name="Sciutto E."/>
            <person name="Aslett M."/>
            <person name="Beasley H."/>
            <person name="Bennett H.M."/>
            <person name="Cai J."/>
            <person name="Camicia F."/>
            <person name="Clark R."/>
            <person name="Cucher M."/>
            <person name="De Silva N."/>
            <person name="Day T.A."/>
            <person name="Deplazes P."/>
            <person name="Estrada K."/>
            <person name="Fernandez C."/>
            <person name="Holland P.W."/>
            <person name="Hou J."/>
            <person name="Hu S."/>
            <person name="Huckvale T."/>
            <person name="Hung S.S."/>
            <person name="Kamenetzky L."/>
            <person name="Keane J.A."/>
            <person name="Kiss F."/>
            <person name="Koziol U."/>
            <person name="Lambert O."/>
            <person name="Liu K."/>
            <person name="Luo X."/>
            <person name="Luo Y."/>
            <person name="Macchiaroli N."/>
            <person name="Nichol S."/>
            <person name="Paps J."/>
            <person name="Parkinson J."/>
            <person name="Pouchkina-Stantcheva N."/>
            <person name="Riddiford N."/>
            <person name="Rosenzvit M."/>
            <person name="Salinas G."/>
            <person name="Wasmuth J.D."/>
            <person name="Zamanian M."/>
            <person name="Zheng Y."/>
            <person name="Cai X."/>
            <person name="Soberon X."/>
            <person name="Olson P.D."/>
            <person name="Laclette J.P."/>
            <person name="Brehm K."/>
            <person name="Berriman M."/>
            <person name="Garciarrubio A."/>
            <person name="Bobes R.J."/>
            <person name="Fragoso G."/>
            <person name="Sanchez-Flores A."/>
            <person name="Estrada K."/>
            <person name="Cevallos M.A."/>
            <person name="Morett E."/>
            <person name="Gonzalez V."/>
            <person name="Portillo T."/>
            <person name="Ochoa-Leyva A."/>
            <person name="Jose M.V."/>
            <person name="Sciutto E."/>
            <person name="Landa A."/>
            <person name="Jimenez L."/>
            <person name="Valdes V."/>
            <person name="Carrero J.C."/>
            <person name="Larralde C."/>
            <person name="Morales-Montor J."/>
            <person name="Limon-Lason J."/>
            <person name="Soberon X."/>
            <person name="Laclette J.P."/>
        </authorList>
    </citation>
    <scope>NUCLEOTIDE SEQUENCE [LARGE SCALE GENOMIC DNA]</scope>
</reference>
<reference evidence="2" key="2">
    <citation type="submission" date="2014-06" db="EMBL/GenBank/DDBJ databases">
        <authorList>
            <person name="Aslett M."/>
        </authorList>
    </citation>
    <scope>NUCLEOTIDE SEQUENCE</scope>
</reference>
<accession>A0A068WHW4</accession>